<keyword evidence="6" id="KW-1185">Reference proteome</keyword>
<evidence type="ECO:0000313" key="4">
    <source>
        <dbReference type="EMBL" id="CAF1013045.1"/>
    </source>
</evidence>
<dbReference type="InterPro" id="IPR036869">
    <property type="entry name" value="J_dom_sf"/>
</dbReference>
<comment type="caution">
    <text evidence="4">The sequence shown here is derived from an EMBL/GenBank/DDBJ whole genome shotgun (WGS) entry which is preliminary data.</text>
</comment>
<accession>A0A814HRT6</accession>
<feature type="domain" description="J" evidence="3">
    <location>
        <begin position="41"/>
        <end position="106"/>
    </location>
</feature>
<feature type="transmembrane region" description="Helical" evidence="2">
    <location>
        <begin position="240"/>
        <end position="260"/>
    </location>
</feature>
<feature type="region of interest" description="Disordered" evidence="1">
    <location>
        <begin position="125"/>
        <end position="165"/>
    </location>
</feature>
<dbReference type="PANTHER" id="PTHR44873">
    <property type="entry name" value="DNAJ HOMOLOG SUBFAMILY C MEMBER 30, MITOCHONDRIAL"/>
    <property type="match status" value="1"/>
</dbReference>
<keyword evidence="2" id="KW-0812">Transmembrane</keyword>
<evidence type="ECO:0000256" key="2">
    <source>
        <dbReference type="SAM" id="Phobius"/>
    </source>
</evidence>
<dbReference type="Proteomes" id="UP000663832">
    <property type="component" value="Unassembled WGS sequence"/>
</dbReference>
<dbReference type="EMBL" id="CAJNOI010000077">
    <property type="protein sequence ID" value="CAF1013045.1"/>
    <property type="molecule type" value="Genomic_DNA"/>
</dbReference>
<dbReference type="InterPro" id="IPR001623">
    <property type="entry name" value="DnaJ_domain"/>
</dbReference>
<dbReference type="Gene3D" id="1.10.287.110">
    <property type="entry name" value="DnaJ domain"/>
    <property type="match status" value="1"/>
</dbReference>
<dbReference type="SUPFAM" id="SSF46565">
    <property type="entry name" value="Chaperone J-domain"/>
    <property type="match status" value="1"/>
</dbReference>
<dbReference type="InterPro" id="IPR018253">
    <property type="entry name" value="DnaJ_domain_CS"/>
</dbReference>
<feature type="compositionally biased region" description="Polar residues" evidence="1">
    <location>
        <begin position="154"/>
        <end position="165"/>
    </location>
</feature>
<dbReference type="InterPro" id="IPR053025">
    <property type="entry name" value="Mito_ATP_Synthase-Asso"/>
</dbReference>
<organism evidence="4 7">
    <name type="scientific">Adineta steineri</name>
    <dbReference type="NCBI Taxonomy" id="433720"/>
    <lineage>
        <taxon>Eukaryota</taxon>
        <taxon>Metazoa</taxon>
        <taxon>Spiralia</taxon>
        <taxon>Gnathifera</taxon>
        <taxon>Rotifera</taxon>
        <taxon>Eurotatoria</taxon>
        <taxon>Bdelloidea</taxon>
        <taxon>Adinetida</taxon>
        <taxon>Adinetidae</taxon>
        <taxon>Adineta</taxon>
    </lineage>
</organism>
<dbReference type="Pfam" id="PF00226">
    <property type="entry name" value="DnaJ"/>
    <property type="match status" value="1"/>
</dbReference>
<dbReference type="OrthoDB" id="376357at2759"/>
<dbReference type="PROSITE" id="PS00636">
    <property type="entry name" value="DNAJ_1"/>
    <property type="match status" value="1"/>
</dbReference>
<dbReference type="CDD" id="cd06257">
    <property type="entry name" value="DnaJ"/>
    <property type="match status" value="1"/>
</dbReference>
<dbReference type="AlphaFoldDB" id="A0A814HRT6"/>
<dbReference type="PRINTS" id="PR00625">
    <property type="entry name" value="JDOMAIN"/>
</dbReference>
<gene>
    <name evidence="4" type="ORF">BJG266_LOCUS16574</name>
    <name evidence="5" type="ORF">QVE165_LOCUS28514</name>
</gene>
<protein>
    <recommendedName>
        <fullName evidence="3">J domain-containing protein</fullName>
    </recommendedName>
</protein>
<proteinExistence type="predicted"/>
<dbReference type="EMBL" id="CAJNOM010000223">
    <property type="protein sequence ID" value="CAF1251108.1"/>
    <property type="molecule type" value="Genomic_DNA"/>
</dbReference>
<evidence type="ECO:0000313" key="6">
    <source>
        <dbReference type="Proteomes" id="UP000663832"/>
    </source>
</evidence>
<dbReference type="Proteomes" id="UP000663877">
    <property type="component" value="Unassembled WGS sequence"/>
</dbReference>
<sequence>MSVYLNYFIRSIGPIKYTGTSFSCYCIIHRRFYADRKSSSNHYDALGINSSASPKEIKTAFYKLSKKHHPDVNPEDVNAAHKFSIISNAYDILGDPVKRRDYDNELLSRTSASDPYVTYDRTSTYAQRARAHRPSSWKPPPASSSSSSSGGFQGSENAFGSSRSTSYGTFDKERYDSAFGRYRGPTPKGRSTVYDFDEFYRAHYSDFQNWTTTRKQAQEKMRQEQQEQETKRQEKANRSVMTRFSLVAIWFSVGIFFVFLSSRLHETNFQQPPEQLYSNFYIIPKPTKPKSAGESSTKS</sequence>
<evidence type="ECO:0000256" key="1">
    <source>
        <dbReference type="SAM" id="MobiDB-lite"/>
    </source>
</evidence>
<dbReference type="SMART" id="SM00271">
    <property type="entry name" value="DnaJ"/>
    <property type="match status" value="1"/>
</dbReference>
<keyword evidence="2" id="KW-0472">Membrane</keyword>
<evidence type="ECO:0000313" key="7">
    <source>
        <dbReference type="Proteomes" id="UP000663877"/>
    </source>
</evidence>
<reference evidence="4" key="1">
    <citation type="submission" date="2021-02" db="EMBL/GenBank/DDBJ databases">
        <authorList>
            <person name="Nowell W R."/>
        </authorList>
    </citation>
    <scope>NUCLEOTIDE SEQUENCE</scope>
</reference>
<evidence type="ECO:0000313" key="5">
    <source>
        <dbReference type="EMBL" id="CAF1251108.1"/>
    </source>
</evidence>
<name>A0A814HRT6_9BILA</name>
<feature type="compositionally biased region" description="Basic and acidic residues" evidence="1">
    <location>
        <begin position="216"/>
        <end position="234"/>
    </location>
</feature>
<feature type="region of interest" description="Disordered" evidence="1">
    <location>
        <begin position="215"/>
        <end position="234"/>
    </location>
</feature>
<evidence type="ECO:0000259" key="3">
    <source>
        <dbReference type="PROSITE" id="PS50076"/>
    </source>
</evidence>
<dbReference type="PROSITE" id="PS50076">
    <property type="entry name" value="DNAJ_2"/>
    <property type="match status" value="1"/>
</dbReference>
<dbReference type="PANTHER" id="PTHR44873:SF1">
    <property type="entry name" value="DNAJ HOMOLOG SUBFAMILY C MEMBER 30, MITOCHONDRIAL"/>
    <property type="match status" value="1"/>
</dbReference>
<keyword evidence="2" id="KW-1133">Transmembrane helix</keyword>